<dbReference type="OrthoDB" id="10071381at2759"/>
<dbReference type="PANTHER" id="PTHR12585:SF69">
    <property type="entry name" value="FI11703P"/>
    <property type="match status" value="1"/>
</dbReference>
<dbReference type="Pfam" id="PF04824">
    <property type="entry name" value="Rad21_Rec8"/>
    <property type="match status" value="1"/>
</dbReference>
<organism evidence="7 8">
    <name type="scientific">Nannochloropsis gaditana</name>
    <dbReference type="NCBI Taxonomy" id="72520"/>
    <lineage>
        <taxon>Eukaryota</taxon>
        <taxon>Sar</taxon>
        <taxon>Stramenopiles</taxon>
        <taxon>Ochrophyta</taxon>
        <taxon>Eustigmatophyceae</taxon>
        <taxon>Eustigmatales</taxon>
        <taxon>Monodopsidaceae</taxon>
        <taxon>Nannochloropsis</taxon>
    </lineage>
</organism>
<keyword evidence="8" id="KW-1185">Reference proteome</keyword>
<dbReference type="GO" id="GO:0005634">
    <property type="term" value="C:nucleus"/>
    <property type="evidence" value="ECO:0007669"/>
    <property type="project" value="UniProtKB-SubCell"/>
</dbReference>
<evidence type="ECO:0000259" key="5">
    <source>
        <dbReference type="Pfam" id="PF04824"/>
    </source>
</evidence>
<accession>W7TKM0</accession>
<evidence type="ECO:0000256" key="2">
    <source>
        <dbReference type="ARBA" id="ARBA00009870"/>
    </source>
</evidence>
<comment type="subcellular location">
    <subcellularLocation>
        <location evidence="1">Nucleus</location>
    </subcellularLocation>
</comment>
<dbReference type="InterPro" id="IPR036390">
    <property type="entry name" value="WH_DNA-bd_sf"/>
</dbReference>
<keyword evidence="3" id="KW-0539">Nucleus</keyword>
<dbReference type="Pfam" id="PF04825">
    <property type="entry name" value="Rad21_Rec8_N"/>
    <property type="match status" value="1"/>
</dbReference>
<evidence type="ECO:0000256" key="3">
    <source>
        <dbReference type="ARBA" id="ARBA00023242"/>
    </source>
</evidence>
<dbReference type="InterPro" id="IPR006909">
    <property type="entry name" value="Rad21/Rec8_C_eu"/>
</dbReference>
<dbReference type="GO" id="GO:1990414">
    <property type="term" value="P:replication-born double-strand break repair via sister chromatid exchange"/>
    <property type="evidence" value="ECO:0007669"/>
    <property type="project" value="TreeGrafter"/>
</dbReference>
<dbReference type="EMBL" id="AZIL01000609">
    <property type="protein sequence ID" value="EWM26627.1"/>
    <property type="molecule type" value="Genomic_DNA"/>
</dbReference>
<feature type="domain" description="Rad21/Rec8-like protein N-terminal" evidence="6">
    <location>
        <begin position="1"/>
        <end position="94"/>
    </location>
</feature>
<comment type="caution">
    <text evidence="7">The sequence shown here is derived from an EMBL/GenBank/DDBJ whole genome shotgun (WGS) entry which is preliminary data.</text>
</comment>
<dbReference type="Proteomes" id="UP000019335">
    <property type="component" value="Chromosome 8"/>
</dbReference>
<feature type="domain" description="Rad21/Rec8-like protein C-terminal eukaryotic" evidence="5">
    <location>
        <begin position="309"/>
        <end position="355"/>
    </location>
</feature>
<feature type="region of interest" description="Disordered" evidence="4">
    <location>
        <begin position="385"/>
        <end position="404"/>
    </location>
</feature>
<evidence type="ECO:0000313" key="8">
    <source>
        <dbReference type="Proteomes" id="UP000019335"/>
    </source>
</evidence>
<evidence type="ECO:0000313" key="7">
    <source>
        <dbReference type="EMBL" id="EWM26627.1"/>
    </source>
</evidence>
<dbReference type="InterPro" id="IPR023093">
    <property type="entry name" value="ScpA-like_C"/>
</dbReference>
<dbReference type="AlphaFoldDB" id="W7TKM0"/>
<dbReference type="Gene3D" id="1.10.10.580">
    <property type="entry name" value="Structural maintenance of chromosome 1. Chain E"/>
    <property type="match status" value="1"/>
</dbReference>
<feature type="compositionally biased region" description="Basic and acidic residues" evidence="4">
    <location>
        <begin position="157"/>
        <end position="173"/>
    </location>
</feature>
<protein>
    <submittedName>
        <fullName evidence="7">Double-strand-break repair protein rad21</fullName>
    </submittedName>
</protein>
<evidence type="ECO:0000259" key="6">
    <source>
        <dbReference type="Pfam" id="PF04825"/>
    </source>
</evidence>
<dbReference type="GO" id="GO:0003682">
    <property type="term" value="F:chromatin binding"/>
    <property type="evidence" value="ECO:0007669"/>
    <property type="project" value="TreeGrafter"/>
</dbReference>
<dbReference type="PANTHER" id="PTHR12585">
    <property type="entry name" value="SCC1 / RAD21 FAMILY MEMBER"/>
    <property type="match status" value="1"/>
</dbReference>
<gene>
    <name evidence="7" type="ORF">Naga_100001g43</name>
</gene>
<dbReference type="InterPro" id="IPR039781">
    <property type="entry name" value="Rad21/Rec8-like"/>
</dbReference>
<name>W7TKM0_9STRA</name>
<feature type="region of interest" description="Disordered" evidence="4">
    <location>
        <begin position="209"/>
        <end position="258"/>
    </location>
</feature>
<evidence type="ECO:0000256" key="1">
    <source>
        <dbReference type="ARBA" id="ARBA00004123"/>
    </source>
</evidence>
<proteinExistence type="inferred from homology"/>
<dbReference type="GO" id="GO:0008278">
    <property type="term" value="C:cohesin complex"/>
    <property type="evidence" value="ECO:0007669"/>
    <property type="project" value="InterPro"/>
</dbReference>
<reference evidence="7 8" key="1">
    <citation type="journal article" date="2014" name="Mol. Plant">
        <title>Chromosome Scale Genome Assembly and Transcriptome Profiling of Nannochloropsis gaditana in Nitrogen Depletion.</title>
        <authorList>
            <person name="Corteggiani Carpinelli E."/>
            <person name="Telatin A."/>
            <person name="Vitulo N."/>
            <person name="Forcato C."/>
            <person name="D'Angelo M."/>
            <person name="Schiavon R."/>
            <person name="Vezzi A."/>
            <person name="Giacometti G.M."/>
            <person name="Morosinotto T."/>
            <person name="Valle G."/>
        </authorList>
    </citation>
    <scope>NUCLEOTIDE SEQUENCE [LARGE SCALE GENOMIC DNA]</scope>
    <source>
        <strain evidence="7 8">B-31</strain>
    </source>
</reference>
<dbReference type="GO" id="GO:0007062">
    <property type="term" value="P:sister chromatid cohesion"/>
    <property type="evidence" value="ECO:0007669"/>
    <property type="project" value="InterPro"/>
</dbReference>
<dbReference type="InterPro" id="IPR006910">
    <property type="entry name" value="Rad21_Rec8_N"/>
</dbReference>
<dbReference type="SUPFAM" id="SSF46785">
    <property type="entry name" value="Winged helix' DNA-binding domain"/>
    <property type="match status" value="1"/>
</dbReference>
<evidence type="ECO:0000256" key="4">
    <source>
        <dbReference type="SAM" id="MobiDB-lite"/>
    </source>
</evidence>
<feature type="region of interest" description="Disordered" evidence="4">
    <location>
        <begin position="134"/>
        <end position="195"/>
    </location>
</feature>
<feature type="compositionally biased region" description="Acidic residues" evidence="4">
    <location>
        <begin position="224"/>
        <end position="242"/>
    </location>
</feature>
<comment type="similarity">
    <text evidence="2">Belongs to the rad21 family.</text>
</comment>
<sequence length="453" mass="49649">MLYAQLILGKKGTLGKVWLAVQSEKKLNRQLIFQTDLTKSADKIANPKGEVLPLRVSGSLLLGVVRIYSHKVRYLSTDCDDALAKMKVAFRPDALSQDIFPTSVQPLTPHISCAPSTTVGAVPGNGSCVRLRTTRKLPGREGGRQEGAGSGRVQKRRREEKEGCECEGRREEGGGGGAGDTEDGFRLDDQDNGYSDLEMHFEGHAFQDPTSAEEGMEDGHGEGDEVEAEEWGGEEEEEEREEGEFTRTNAWGSPVGEEDDVAEAKPSTRWHPNTVHMCRLLRSRLAAAARLQEEGGGNGSGPASSQLTFGELTRNARRTKAANMFWEVLQLKTWDFIDCGQEEAYGEIIIEPAARLHEAIPGEGPKREAELTRASAPFACLPQSGEGFKTTKPRKGPKNESSKGDLVIQQEVGLFRNLKVNNFRSSDLAINPVLVCSVTQDAGRFLLYQSYPE</sequence>